<dbReference type="Proteomes" id="UP000708576">
    <property type="component" value="Unassembled WGS sequence"/>
</dbReference>
<evidence type="ECO:0000313" key="3">
    <source>
        <dbReference type="Proteomes" id="UP000708576"/>
    </source>
</evidence>
<keyword evidence="1" id="KW-1133">Transmembrane helix</keyword>
<dbReference type="EMBL" id="JAGUCO010000008">
    <property type="protein sequence ID" value="MBS2099146.1"/>
    <property type="molecule type" value="Genomic_DNA"/>
</dbReference>
<reference evidence="2 3" key="1">
    <citation type="journal article" date="2015" name="Int. J. Syst. Evol. Microbiol.">
        <title>Carboxylicivirga linearis sp. nov., isolated from a sea cucumber culture pond.</title>
        <authorList>
            <person name="Wang F.Q."/>
            <person name="Zhou Y.X."/>
            <person name="Lin X.Z."/>
            <person name="Chen G.J."/>
            <person name="Du Z.J."/>
        </authorList>
    </citation>
    <scope>NUCLEOTIDE SEQUENCE [LARGE SCALE GENOMIC DNA]</scope>
    <source>
        <strain evidence="2 3">FB218</strain>
    </source>
</reference>
<keyword evidence="1" id="KW-0472">Membrane</keyword>
<organism evidence="2 3">
    <name type="scientific">Carboxylicivirga linearis</name>
    <dbReference type="NCBI Taxonomy" id="1628157"/>
    <lineage>
        <taxon>Bacteria</taxon>
        <taxon>Pseudomonadati</taxon>
        <taxon>Bacteroidota</taxon>
        <taxon>Bacteroidia</taxon>
        <taxon>Marinilabiliales</taxon>
        <taxon>Marinilabiliaceae</taxon>
        <taxon>Carboxylicivirga</taxon>
    </lineage>
</organism>
<sequence length="171" mass="20185">MEVTLGIIGLIITLMSFGFGIVQWRSNIKSKEIYNQNIRSLWDLSRSFSPYRITTDELKTKTDDMEIISFIEKSHLGFSTMFRQLTPIYIQSVKNKLSYEFIKSMIGNGEIGSSWTLRLVLMEMNPEKRNRNNDRECYEFLKESKKYLTDVKNIMNTNQKEMKNNRKILTN</sequence>
<dbReference type="RefSeq" id="WP_212216389.1">
    <property type="nucleotide sequence ID" value="NZ_JAGUCO010000008.1"/>
</dbReference>
<keyword evidence="1" id="KW-0812">Transmembrane</keyword>
<proteinExistence type="predicted"/>
<evidence type="ECO:0000256" key="1">
    <source>
        <dbReference type="SAM" id="Phobius"/>
    </source>
</evidence>
<name>A0ABS5JXY0_9BACT</name>
<evidence type="ECO:0000313" key="2">
    <source>
        <dbReference type="EMBL" id="MBS2099146.1"/>
    </source>
</evidence>
<keyword evidence="3" id="KW-1185">Reference proteome</keyword>
<accession>A0ABS5JXY0</accession>
<comment type="caution">
    <text evidence="2">The sequence shown here is derived from an EMBL/GenBank/DDBJ whole genome shotgun (WGS) entry which is preliminary data.</text>
</comment>
<gene>
    <name evidence="2" type="ORF">KEM10_12715</name>
</gene>
<protein>
    <submittedName>
        <fullName evidence="2">Uncharacterized protein</fullName>
    </submittedName>
</protein>
<feature type="transmembrane region" description="Helical" evidence="1">
    <location>
        <begin position="6"/>
        <end position="24"/>
    </location>
</feature>